<dbReference type="EMBL" id="SZYD01000015">
    <property type="protein sequence ID" value="KAD3642165.1"/>
    <property type="molecule type" value="Genomic_DNA"/>
</dbReference>
<evidence type="ECO:0000313" key="4">
    <source>
        <dbReference type="Proteomes" id="UP000326396"/>
    </source>
</evidence>
<protein>
    <submittedName>
        <fullName evidence="2">Uncharacterized protein</fullName>
    </submittedName>
</protein>
<name>A0A5N6MP93_9ASTR</name>
<organism evidence="2 4">
    <name type="scientific">Mikania micrantha</name>
    <name type="common">bitter vine</name>
    <dbReference type="NCBI Taxonomy" id="192012"/>
    <lineage>
        <taxon>Eukaryota</taxon>
        <taxon>Viridiplantae</taxon>
        <taxon>Streptophyta</taxon>
        <taxon>Embryophyta</taxon>
        <taxon>Tracheophyta</taxon>
        <taxon>Spermatophyta</taxon>
        <taxon>Magnoliopsida</taxon>
        <taxon>eudicotyledons</taxon>
        <taxon>Gunneridae</taxon>
        <taxon>Pentapetalae</taxon>
        <taxon>asterids</taxon>
        <taxon>campanulids</taxon>
        <taxon>Asterales</taxon>
        <taxon>Asteraceae</taxon>
        <taxon>Asteroideae</taxon>
        <taxon>Heliantheae alliance</taxon>
        <taxon>Eupatorieae</taxon>
        <taxon>Mikania</taxon>
    </lineage>
</organism>
<dbReference type="EMBL" id="SZYD01000015">
    <property type="protein sequence ID" value="KAD3642161.1"/>
    <property type="molecule type" value="Genomic_DNA"/>
</dbReference>
<feature type="compositionally biased region" description="Basic residues" evidence="1">
    <location>
        <begin position="35"/>
        <end position="44"/>
    </location>
</feature>
<sequence length="130" mass="14430">MPFLYRRMAIKCTVSDPAPEERNNETQESEEPKKPKAKPKMKAKKPQDSKPQEQNSSKASLATLMLAKVFKVGMPGCNSLFGDLLCDCGERCSRDVSRPLHEILFYLAAKHQLLEGSWLRGCMVSGGDAA</sequence>
<accession>A0A5N6MP93</accession>
<reference evidence="2 4" key="1">
    <citation type="submission" date="2019-05" db="EMBL/GenBank/DDBJ databases">
        <title>Mikania micrantha, genome provides insights into the molecular mechanism of rapid growth.</title>
        <authorList>
            <person name="Liu B."/>
        </authorList>
    </citation>
    <scope>NUCLEOTIDE SEQUENCE [LARGE SCALE GENOMIC DNA]</scope>
    <source>
        <strain evidence="2">NLD-2019</strain>
        <tissue evidence="2">Leaf</tissue>
    </source>
</reference>
<keyword evidence="4" id="KW-1185">Reference proteome</keyword>
<evidence type="ECO:0000313" key="2">
    <source>
        <dbReference type="EMBL" id="KAD3642161.1"/>
    </source>
</evidence>
<dbReference type="Proteomes" id="UP000326396">
    <property type="component" value="Linkage Group LG5"/>
</dbReference>
<feature type="compositionally biased region" description="Basic and acidic residues" evidence="1">
    <location>
        <begin position="19"/>
        <end position="34"/>
    </location>
</feature>
<gene>
    <name evidence="2" type="ORF">E3N88_31385</name>
    <name evidence="3" type="ORF">E3N88_31389</name>
</gene>
<evidence type="ECO:0000256" key="1">
    <source>
        <dbReference type="SAM" id="MobiDB-lite"/>
    </source>
</evidence>
<proteinExistence type="predicted"/>
<dbReference type="AlphaFoldDB" id="A0A5N6MP93"/>
<comment type="caution">
    <text evidence="2">The sequence shown here is derived from an EMBL/GenBank/DDBJ whole genome shotgun (WGS) entry which is preliminary data.</text>
</comment>
<evidence type="ECO:0000313" key="3">
    <source>
        <dbReference type="EMBL" id="KAD3642165.1"/>
    </source>
</evidence>
<feature type="region of interest" description="Disordered" evidence="1">
    <location>
        <begin position="15"/>
        <end position="58"/>
    </location>
</feature>